<sequence length="154" mass="17330">MGKNRSLTFITPFCQQNGVIPQNCLADEYLTASSDSFFSDSELTPSGVQTQSQTRKTHLELLGSIFICSVTDQTLLGQRFDIRAYTNLRVLATVKWSDPDFLVGIGDHATMLIDRQNDMSRWKYRQVSISSGTFPSSFWLQKVDEGISFKESGK</sequence>
<dbReference type="STRING" id="1798705.A2563_03955"/>
<proteinExistence type="predicted"/>
<reference evidence="1 2" key="1">
    <citation type="journal article" date="2016" name="Nat. Commun.">
        <title>Thousands of microbial genomes shed light on interconnected biogeochemical processes in an aquifer system.</title>
        <authorList>
            <person name="Anantharaman K."/>
            <person name="Brown C.T."/>
            <person name="Hug L.A."/>
            <person name="Sharon I."/>
            <person name="Castelle C.J."/>
            <person name="Probst A.J."/>
            <person name="Thomas B.C."/>
            <person name="Singh A."/>
            <person name="Wilkins M.J."/>
            <person name="Karaoz U."/>
            <person name="Brodie E.L."/>
            <person name="Williams K.H."/>
            <person name="Hubbard S.S."/>
            <person name="Banfield J.F."/>
        </authorList>
    </citation>
    <scope>NUCLEOTIDE SEQUENCE [LARGE SCALE GENOMIC DNA]</scope>
</reference>
<dbReference type="EMBL" id="MFRA01000005">
    <property type="protein sequence ID" value="OGH92795.1"/>
    <property type="molecule type" value="Genomic_DNA"/>
</dbReference>
<accession>A0A1F6P9C7</accession>
<gene>
    <name evidence="1" type="ORF">A2563_03955</name>
</gene>
<organism evidence="1 2">
    <name type="scientific">Candidatus Magasanikbacteria bacterium RIFOXYD1_FULL_40_23</name>
    <dbReference type="NCBI Taxonomy" id="1798705"/>
    <lineage>
        <taxon>Bacteria</taxon>
        <taxon>Candidatus Magasanikiibacteriota</taxon>
    </lineage>
</organism>
<evidence type="ECO:0000313" key="1">
    <source>
        <dbReference type="EMBL" id="OGH92795.1"/>
    </source>
</evidence>
<name>A0A1F6P9C7_9BACT</name>
<dbReference type="Proteomes" id="UP000176634">
    <property type="component" value="Unassembled WGS sequence"/>
</dbReference>
<evidence type="ECO:0000313" key="2">
    <source>
        <dbReference type="Proteomes" id="UP000176634"/>
    </source>
</evidence>
<dbReference type="AlphaFoldDB" id="A0A1F6P9C7"/>
<comment type="caution">
    <text evidence="1">The sequence shown here is derived from an EMBL/GenBank/DDBJ whole genome shotgun (WGS) entry which is preliminary data.</text>
</comment>
<protein>
    <submittedName>
        <fullName evidence="1">Uncharacterized protein</fullName>
    </submittedName>
</protein>